<dbReference type="RefSeq" id="WP_312031578.1">
    <property type="nucleotide sequence ID" value="NZ_CP051151.1"/>
</dbReference>
<name>A0A7L6N391_9MOLU</name>
<accession>A0A7L6N391</accession>
<reference evidence="2 3" key="1">
    <citation type="submission" date="2020-04" db="EMBL/GenBank/DDBJ databases">
        <authorList>
            <person name="Zheng R.K."/>
            <person name="Sun C.M."/>
        </authorList>
    </citation>
    <scope>NUCLEOTIDE SEQUENCE [LARGE SCALE GENOMIC DNA]</scope>
    <source>
        <strain evidence="3">zrk29</strain>
    </source>
</reference>
<evidence type="ECO:0000313" key="3">
    <source>
        <dbReference type="Proteomes" id="UP000512167"/>
    </source>
</evidence>
<sequence length="1009" mass="117609">MYNYKKTCLITDQDIHLFYNEEKNKIMSSINEVKSENLYIFPFIKYAWMPVLLIIVSLSLILFIKPITGDDDRQIFKNNFHLVSQKLSDIVDHASINDLSKHRTNQMKELSYSKFIDRQSLLDAYLKGETNIVYDDYLEQLLTTKDFIEDIEDIVLNSSNWQLDEDIIPDENIDVSFRFLLSSDDYIVIKKRSGQEYSTIKLGIESNQLIYYDIHYSYDFSSDFINNEASLNFNYFHFIEDDQAVYINSLTDLFTLRYTSIIDGSQFTISRGNQVVEGLESSDGYSFYSYDSEALVTRYFQVVDEVIVSETFDVYSNHGLLYRYEDLDYSSDLTYLYVNIVPALGWDYLCIEDTDDQLEGVYLEDGSPLFTGHIYYTYTPKYGYAAFKQTIEKNDFSDDHFKLTEYGMNLSEEKASIEYLDSIRISNFEQAKEDFFVEGIDFFTEDLKSELYNYIDKDLLIEFNAESNSGEDIVTGDVEAFENEIFDFEQAFSLKGHLVMESDVTIAVYDGDHLIQSQVNSQHTKYDILDMYLERRTFSGQLFGTQEIIMAYEGQLVSFTNDDGPVTDFEIVSQSASPQIFMEYLMTEYPELDLLDGVNHIESQGQGVYKVTLNDDFFGDEINMDLVFNQMGIDGFSEAMIEAIYTFNQNHQSYDVVLTITGLKTIEGAYDVTYIETTNVSIESFIKKNPLESLIFFRLPQTRDGIIFDSNINQLNVYYINEGESWMRLYLEEGVYSSSIYGSSNSNLSYVLIDENGQIIDDSNYRFEIGASGYYYYKFNSSVKQRIDTRISENPYPKNQDITMDQSNDLIELYSQLETDTYNLFTNIDDKERVLRLTLNPINQDFLVINELDALGDYINDYFFENYVNVVYILIPENTRVDFEISGMYQGQFSFAYDYLYPPVSEESDVRYEVDNLDDFPHAIMNEYVTKVRYDFSIEEEGYYKLDKNMITFGLYLDLKMALYDSEGTRLRISDHAIYETLQAGNYYIEFYFIEADSGLLILMPTVNR</sequence>
<dbReference type="AlphaFoldDB" id="A0A7L6N391"/>
<organism evidence="2 3">
    <name type="scientific">Hujiaoplasma nucleasis</name>
    <dbReference type="NCBI Taxonomy" id="2725268"/>
    <lineage>
        <taxon>Bacteria</taxon>
        <taxon>Bacillati</taxon>
        <taxon>Mycoplasmatota</taxon>
        <taxon>Mollicutes</taxon>
        <taxon>Candidatus Izemoplasmatales</taxon>
        <taxon>Hujiaoplasmataceae</taxon>
        <taxon>Hujiaoplasma</taxon>
    </lineage>
</organism>
<keyword evidence="1" id="KW-0812">Transmembrane</keyword>
<feature type="transmembrane region" description="Helical" evidence="1">
    <location>
        <begin position="43"/>
        <end position="64"/>
    </location>
</feature>
<proteinExistence type="predicted"/>
<keyword evidence="3" id="KW-1185">Reference proteome</keyword>
<gene>
    <name evidence="2" type="ORF">HF295_07650</name>
</gene>
<dbReference type="EMBL" id="CP051151">
    <property type="protein sequence ID" value="QLY40730.1"/>
    <property type="molecule type" value="Genomic_DNA"/>
</dbReference>
<dbReference type="KEGG" id="tbk:HF295_07650"/>
<dbReference type="Proteomes" id="UP000512167">
    <property type="component" value="Chromosome"/>
</dbReference>
<evidence type="ECO:0000256" key="1">
    <source>
        <dbReference type="SAM" id="Phobius"/>
    </source>
</evidence>
<keyword evidence="1" id="KW-1133">Transmembrane helix</keyword>
<protein>
    <submittedName>
        <fullName evidence="2">Uncharacterized protein</fullName>
    </submittedName>
</protein>
<evidence type="ECO:0000313" key="2">
    <source>
        <dbReference type="EMBL" id="QLY40730.1"/>
    </source>
</evidence>
<keyword evidence="1" id="KW-0472">Membrane</keyword>